<dbReference type="RefSeq" id="XP_040782659.1">
    <property type="nucleotide sequence ID" value="XM_040930518.1"/>
</dbReference>
<evidence type="ECO:0000256" key="1">
    <source>
        <dbReference type="SAM" id="Coils"/>
    </source>
</evidence>
<dbReference type="EMBL" id="ML976620">
    <property type="protein sequence ID" value="KAF1840096.1"/>
    <property type="molecule type" value="Genomic_DNA"/>
</dbReference>
<evidence type="ECO:0000256" key="2">
    <source>
        <dbReference type="SAM" id="MobiDB-lite"/>
    </source>
</evidence>
<feature type="region of interest" description="Disordered" evidence="2">
    <location>
        <begin position="18"/>
        <end position="46"/>
    </location>
</feature>
<feature type="coiled-coil region" evidence="1">
    <location>
        <begin position="109"/>
        <end position="136"/>
    </location>
</feature>
<gene>
    <name evidence="3" type="ORF">K460DRAFT_322427</name>
</gene>
<comment type="caution">
    <text evidence="3">The sequence shown here is derived from an EMBL/GenBank/DDBJ whole genome shotgun (WGS) entry which is preliminary data.</text>
</comment>
<evidence type="ECO:0000313" key="4">
    <source>
        <dbReference type="Proteomes" id="UP000800039"/>
    </source>
</evidence>
<keyword evidence="4" id="KW-1185">Reference proteome</keyword>
<dbReference type="AlphaFoldDB" id="A0A9P4L2X1"/>
<sequence length="191" mass="21762">MAAAEVTWPSLVWSRHRQNDTANQTAEAHTPTWPAPLPTPSNSVAAQPQPNLYLQLSQILEWEIWNHNQTRAGLCSELTRRTELEAQIWKASHDLAQWQETCQTVYGALNEHREENANLKLDLEAATSELRRLKEQQQPCSVHHEATAAVEGEIAMGNNVLPKIEEAEEVGSWRLGFIRDIEQHFNDRRSV</sequence>
<protein>
    <submittedName>
        <fullName evidence="3">Uncharacterized protein</fullName>
    </submittedName>
</protein>
<dbReference type="GeneID" id="63847770"/>
<accession>A0A9P4L2X1</accession>
<dbReference type="Proteomes" id="UP000800039">
    <property type="component" value="Unassembled WGS sequence"/>
</dbReference>
<name>A0A9P4L2X1_9PLEO</name>
<keyword evidence="1" id="KW-0175">Coiled coil</keyword>
<reference evidence="3" key="1">
    <citation type="submission" date="2020-01" db="EMBL/GenBank/DDBJ databases">
        <authorList>
            <consortium name="DOE Joint Genome Institute"/>
            <person name="Haridas S."/>
            <person name="Albert R."/>
            <person name="Binder M."/>
            <person name="Bloem J."/>
            <person name="Labutti K."/>
            <person name="Salamov A."/>
            <person name="Andreopoulos B."/>
            <person name="Baker S.E."/>
            <person name="Barry K."/>
            <person name="Bills G."/>
            <person name="Bluhm B.H."/>
            <person name="Cannon C."/>
            <person name="Castanera R."/>
            <person name="Culley D.E."/>
            <person name="Daum C."/>
            <person name="Ezra D."/>
            <person name="Gonzalez J.B."/>
            <person name="Henrissat B."/>
            <person name="Kuo A."/>
            <person name="Liang C."/>
            <person name="Lipzen A."/>
            <person name="Lutzoni F."/>
            <person name="Magnuson J."/>
            <person name="Mondo S."/>
            <person name="Nolan M."/>
            <person name="Ohm R."/>
            <person name="Pangilinan J."/>
            <person name="Park H.-J."/>
            <person name="Ramirez L."/>
            <person name="Alfaro M."/>
            <person name="Sun H."/>
            <person name="Tritt A."/>
            <person name="Yoshinaga Y."/>
            <person name="Zwiers L.-H."/>
            <person name="Turgeon B.G."/>
            <person name="Goodwin S.B."/>
            <person name="Spatafora J.W."/>
            <person name="Crous P.W."/>
            <person name="Grigoriev I.V."/>
        </authorList>
    </citation>
    <scope>NUCLEOTIDE SEQUENCE</scope>
    <source>
        <strain evidence="3">CBS 394.84</strain>
    </source>
</reference>
<organism evidence="3 4">
    <name type="scientific">Cucurbitaria berberidis CBS 394.84</name>
    <dbReference type="NCBI Taxonomy" id="1168544"/>
    <lineage>
        <taxon>Eukaryota</taxon>
        <taxon>Fungi</taxon>
        <taxon>Dikarya</taxon>
        <taxon>Ascomycota</taxon>
        <taxon>Pezizomycotina</taxon>
        <taxon>Dothideomycetes</taxon>
        <taxon>Pleosporomycetidae</taxon>
        <taxon>Pleosporales</taxon>
        <taxon>Pleosporineae</taxon>
        <taxon>Cucurbitariaceae</taxon>
        <taxon>Cucurbitaria</taxon>
    </lineage>
</organism>
<evidence type="ECO:0000313" key="3">
    <source>
        <dbReference type="EMBL" id="KAF1840096.1"/>
    </source>
</evidence>
<proteinExistence type="predicted"/>
<dbReference type="OrthoDB" id="3790163at2759"/>